<keyword evidence="3" id="KW-1185">Reference proteome</keyword>
<sequence>MSEIDKVAEIDAHKAEDIHPAAKPFLFLGEEKVKRGFIVLPFVGMIITIILGMIYPLKHPAPWEVFPGSWAVFGFIAYSLIVFAAKPLFKLLARDETYYGEGGLPDPFYSTEHTHEGEH</sequence>
<reference evidence="2 3" key="1">
    <citation type="submission" date="2018-10" db="EMBL/GenBank/DDBJ databases">
        <title>Genomic Encyclopedia of Type Strains, Phase IV (KMG-IV): sequencing the most valuable type-strain genomes for metagenomic binning, comparative biology and taxonomic classification.</title>
        <authorList>
            <person name="Goeker M."/>
        </authorList>
    </citation>
    <scope>NUCLEOTIDE SEQUENCE [LARGE SCALE GENOMIC DNA]</scope>
    <source>
        <strain evidence="2 3">DSM 22008</strain>
    </source>
</reference>
<evidence type="ECO:0000256" key="1">
    <source>
        <dbReference type="SAM" id="Phobius"/>
    </source>
</evidence>
<name>A0A420WIR1_9PROT</name>
<dbReference type="EMBL" id="RBII01000001">
    <property type="protein sequence ID" value="RKQ70893.1"/>
    <property type="molecule type" value="Genomic_DNA"/>
</dbReference>
<feature type="transmembrane region" description="Helical" evidence="1">
    <location>
        <begin position="37"/>
        <end position="57"/>
    </location>
</feature>
<proteinExistence type="predicted"/>
<comment type="caution">
    <text evidence="2">The sequence shown here is derived from an EMBL/GenBank/DDBJ whole genome shotgun (WGS) entry which is preliminary data.</text>
</comment>
<dbReference type="RefSeq" id="WP_121098711.1">
    <property type="nucleotide sequence ID" value="NZ_RBII01000001.1"/>
</dbReference>
<dbReference type="OrthoDB" id="7631747at2"/>
<keyword evidence="1" id="KW-0472">Membrane</keyword>
<dbReference type="AlphaFoldDB" id="A0A420WIR1"/>
<gene>
    <name evidence="2" type="ORF">DES40_0196</name>
</gene>
<accession>A0A420WIR1</accession>
<keyword evidence="1" id="KW-1133">Transmembrane helix</keyword>
<keyword evidence="1" id="KW-0812">Transmembrane</keyword>
<dbReference type="Proteomes" id="UP000282211">
    <property type="component" value="Unassembled WGS sequence"/>
</dbReference>
<feature type="transmembrane region" description="Helical" evidence="1">
    <location>
        <begin position="69"/>
        <end position="89"/>
    </location>
</feature>
<evidence type="ECO:0000313" key="2">
    <source>
        <dbReference type="EMBL" id="RKQ70893.1"/>
    </source>
</evidence>
<evidence type="ECO:0000313" key="3">
    <source>
        <dbReference type="Proteomes" id="UP000282211"/>
    </source>
</evidence>
<dbReference type="InParanoid" id="A0A420WIR1"/>
<protein>
    <submittedName>
        <fullName evidence="2">Uncharacterized protein</fullName>
    </submittedName>
</protein>
<organism evidence="2 3">
    <name type="scientific">Litorimonas taeanensis</name>
    <dbReference type="NCBI Taxonomy" id="568099"/>
    <lineage>
        <taxon>Bacteria</taxon>
        <taxon>Pseudomonadati</taxon>
        <taxon>Pseudomonadota</taxon>
        <taxon>Alphaproteobacteria</taxon>
        <taxon>Maricaulales</taxon>
        <taxon>Robiginitomaculaceae</taxon>
    </lineage>
</organism>